<comment type="subcellular location">
    <subcellularLocation>
        <location evidence="1">Cytoplasm</location>
        <location evidence="1">Cytoskeleton</location>
    </subcellularLocation>
</comment>
<dbReference type="GO" id="GO:0045505">
    <property type="term" value="F:dynein intermediate chain binding"/>
    <property type="evidence" value="ECO:0007669"/>
    <property type="project" value="InterPro"/>
</dbReference>
<dbReference type="GO" id="GO:0030286">
    <property type="term" value="C:dynein complex"/>
    <property type="evidence" value="ECO:0007669"/>
    <property type="project" value="UniProtKB-KW"/>
</dbReference>
<evidence type="ECO:0000259" key="14">
    <source>
        <dbReference type="Pfam" id="PF12781"/>
    </source>
</evidence>
<gene>
    <name evidence="15" type="ORF">A3Q56_08025</name>
</gene>
<dbReference type="AlphaFoldDB" id="A0A177AR24"/>
<reference evidence="15 16" key="1">
    <citation type="submission" date="2016-04" db="EMBL/GenBank/DDBJ databases">
        <title>The genome of Intoshia linei affirms orthonectids as highly simplified spiralians.</title>
        <authorList>
            <person name="Mikhailov K.V."/>
            <person name="Slusarev G.S."/>
            <person name="Nikitin M.A."/>
            <person name="Logacheva M.D."/>
            <person name="Penin A."/>
            <person name="Aleoshin V."/>
            <person name="Panchin Y.V."/>
        </authorList>
    </citation>
    <scope>NUCLEOTIDE SEQUENCE [LARGE SCALE GENOMIC DNA]</scope>
    <source>
        <strain evidence="15">Intl2013</strain>
        <tissue evidence="15">Whole animal</tissue>
    </source>
</reference>
<proteinExistence type="inferred from homology"/>
<evidence type="ECO:0008006" key="17">
    <source>
        <dbReference type="Google" id="ProtNLM"/>
    </source>
</evidence>
<evidence type="ECO:0000313" key="16">
    <source>
        <dbReference type="Proteomes" id="UP000078046"/>
    </source>
</evidence>
<comment type="similarity">
    <text evidence="2">Belongs to the dynein heavy chain family.</text>
</comment>
<evidence type="ECO:0000256" key="8">
    <source>
        <dbReference type="ARBA" id="ARBA00023054"/>
    </source>
</evidence>
<dbReference type="EMBL" id="LWCA01001971">
    <property type="protein sequence ID" value="OAF64270.1"/>
    <property type="molecule type" value="Genomic_DNA"/>
</dbReference>
<evidence type="ECO:0000256" key="4">
    <source>
        <dbReference type="ARBA" id="ARBA00022701"/>
    </source>
</evidence>
<evidence type="ECO:0000259" key="13">
    <source>
        <dbReference type="Pfam" id="PF12780"/>
    </source>
</evidence>
<evidence type="ECO:0000256" key="6">
    <source>
        <dbReference type="ARBA" id="ARBA00022840"/>
    </source>
</evidence>
<evidence type="ECO:0000256" key="2">
    <source>
        <dbReference type="ARBA" id="ARBA00008887"/>
    </source>
</evidence>
<evidence type="ECO:0000256" key="5">
    <source>
        <dbReference type="ARBA" id="ARBA00022741"/>
    </source>
</evidence>
<keyword evidence="3" id="KW-0963">Cytoplasm</keyword>
<evidence type="ECO:0000313" key="15">
    <source>
        <dbReference type="EMBL" id="OAF64270.1"/>
    </source>
</evidence>
<keyword evidence="7" id="KW-0243">Dynein</keyword>
<accession>A0A177AR24</accession>
<feature type="coiled-coil region" evidence="11">
    <location>
        <begin position="325"/>
        <end position="394"/>
    </location>
</feature>
<dbReference type="Pfam" id="PF12781">
    <property type="entry name" value="AAA_9"/>
    <property type="match status" value="1"/>
</dbReference>
<keyword evidence="10" id="KW-0206">Cytoskeleton</keyword>
<dbReference type="InterPro" id="IPR026983">
    <property type="entry name" value="DHC"/>
</dbReference>
<dbReference type="InterPro" id="IPR027417">
    <property type="entry name" value="P-loop_NTPase"/>
</dbReference>
<name>A0A177AR24_9BILA</name>
<evidence type="ECO:0000256" key="3">
    <source>
        <dbReference type="ARBA" id="ARBA00022490"/>
    </source>
</evidence>
<keyword evidence="4" id="KW-0493">Microtubule</keyword>
<feature type="non-terminal residue" evidence="15">
    <location>
        <position position="1"/>
    </location>
</feature>
<evidence type="ECO:0000256" key="7">
    <source>
        <dbReference type="ARBA" id="ARBA00023017"/>
    </source>
</evidence>
<dbReference type="PANTHER" id="PTHR45703:SF22">
    <property type="entry name" value="DYNEIN CYTOPLASMIC 2 HEAVY CHAIN 1"/>
    <property type="match status" value="1"/>
</dbReference>
<dbReference type="GO" id="GO:0007018">
    <property type="term" value="P:microtubule-based movement"/>
    <property type="evidence" value="ECO:0007669"/>
    <property type="project" value="InterPro"/>
</dbReference>
<dbReference type="GO" id="GO:0051959">
    <property type="term" value="F:dynein light intermediate chain binding"/>
    <property type="evidence" value="ECO:0007669"/>
    <property type="project" value="InterPro"/>
</dbReference>
<feature type="domain" description="Dynein heavy chain ATP-binding dynein motor region" evidence="14">
    <location>
        <begin position="690"/>
        <end position="786"/>
    </location>
</feature>
<dbReference type="GO" id="GO:0005524">
    <property type="term" value="F:ATP binding"/>
    <property type="evidence" value="ECO:0007669"/>
    <property type="project" value="UniProtKB-KW"/>
</dbReference>
<keyword evidence="16" id="KW-1185">Reference proteome</keyword>
<evidence type="ECO:0000256" key="10">
    <source>
        <dbReference type="ARBA" id="ARBA00023212"/>
    </source>
</evidence>
<dbReference type="Gene3D" id="1.20.920.20">
    <property type="match status" value="1"/>
</dbReference>
<protein>
    <recommendedName>
        <fullName evidence="17">Dynein heavy chain coiled coil stalk domain-containing protein</fullName>
    </recommendedName>
</protein>
<dbReference type="PANTHER" id="PTHR45703">
    <property type="entry name" value="DYNEIN HEAVY CHAIN"/>
    <property type="match status" value="1"/>
</dbReference>
<dbReference type="FunFam" id="1.20.920.20:FF:000002">
    <property type="entry name" value="Cytoplasmic dynein 1 heavy chain"/>
    <property type="match status" value="1"/>
</dbReference>
<dbReference type="Proteomes" id="UP000078046">
    <property type="component" value="Unassembled WGS sequence"/>
</dbReference>
<keyword evidence="5" id="KW-0547">Nucleotide-binding</keyword>
<dbReference type="Pfam" id="PF12777">
    <property type="entry name" value="MT"/>
    <property type="match status" value="1"/>
</dbReference>
<feature type="coiled-coil region" evidence="11">
    <location>
        <begin position="555"/>
        <end position="624"/>
    </location>
</feature>
<dbReference type="OrthoDB" id="10252139at2759"/>
<feature type="domain" description="Dynein heavy chain coiled coil stalk" evidence="12">
    <location>
        <begin position="325"/>
        <end position="657"/>
    </location>
</feature>
<comment type="caution">
    <text evidence="15">The sequence shown here is derived from an EMBL/GenBank/DDBJ whole genome shotgun (WGS) entry which is preliminary data.</text>
</comment>
<dbReference type="Gene3D" id="3.40.50.300">
    <property type="entry name" value="P-loop containing nucleotide triphosphate hydrolases"/>
    <property type="match status" value="2"/>
</dbReference>
<evidence type="ECO:0000256" key="9">
    <source>
        <dbReference type="ARBA" id="ARBA00023175"/>
    </source>
</evidence>
<evidence type="ECO:0000259" key="12">
    <source>
        <dbReference type="Pfam" id="PF12777"/>
    </source>
</evidence>
<dbReference type="InterPro" id="IPR035706">
    <property type="entry name" value="AAA_9"/>
</dbReference>
<sequence length="788" mass="90449">PCLFSACVLSESSCKKFGNLLNLVKVSDYKNIIQQCLKRYEREISPLNLFDIEETVKIFNLLENILYSNMFGSIIILNRSGTIQMEVLKLATYAFQLKLLNISVGRNYNEKVFCSDIKQAIHMACVEDEKVLLLIEQDNLINSKILPKLDGIFGASSNIINLFNNKNEMSTFLQNIIDSTDNMIDHNTIFPYIQQKIDKNLKFLFILDLQNSNVKYNLSSSPSICLKSCYYVVENLSDSSRKNLIRQMVDEQVYTNSKKLIKSLSNVLVEIDNQTQHYNCKVHPNLQCVLNNKCVMPNKFISFIKTFNKCFNKMRKYIDEKFMYLNNGVKKLDETTTRVSQLEEESAKKAEILKQSQMAADKSLVDIKNTIQNASDHKKEMQSLQEQAKVEGNNLSDQTLEIKKQMAEIKPQLEMAEKSVSNIKSETLGEIRALRVPPEIIRDILEGVLRLMGIFDTSWQSMKTFLGKRSVKEEILNFDARKINSNIRKSVEKLIKEKHSSFDLKNARRASQAVEPLAAWVIANVKYSAILEKIMPLETEKFNLERSVGAVKSRITRLEADLSAVEETVSNLNETFKVKTTKAMQLEIELDQYKAKIDSAGKLVSKLGNEYKRWKQQLIILQEDKQTITIKSILVAALATYTGIYDGLARENYKKIWDNIIKNHLIDESTKIDSFSFIKNLFYNDNEILEWHLQGLNSDDLSLHNALIIKETCTVPLIIDPTGNAINWICSHYTNMNEKNTKIVDFSDNNFPSSFEMSVRLGKTLIVNNVSKIEPFLMPILKNDIIYR</sequence>
<feature type="domain" description="Dynein heavy chain AAA module D4" evidence="13">
    <location>
        <begin position="70"/>
        <end position="309"/>
    </location>
</feature>
<evidence type="ECO:0000256" key="1">
    <source>
        <dbReference type="ARBA" id="ARBA00004245"/>
    </source>
</evidence>
<keyword evidence="8 11" id="KW-0175">Coiled coil</keyword>
<organism evidence="15 16">
    <name type="scientific">Intoshia linei</name>
    <dbReference type="NCBI Taxonomy" id="1819745"/>
    <lineage>
        <taxon>Eukaryota</taxon>
        <taxon>Metazoa</taxon>
        <taxon>Spiralia</taxon>
        <taxon>Lophotrochozoa</taxon>
        <taxon>Mesozoa</taxon>
        <taxon>Orthonectida</taxon>
        <taxon>Rhopaluridae</taxon>
        <taxon>Intoshia</taxon>
    </lineage>
</organism>
<dbReference type="InterPro" id="IPR024743">
    <property type="entry name" value="Dynein_HC_stalk"/>
</dbReference>
<keyword evidence="6" id="KW-0067">ATP-binding</keyword>
<keyword evidence="9" id="KW-0505">Motor protein</keyword>
<evidence type="ECO:0000256" key="11">
    <source>
        <dbReference type="SAM" id="Coils"/>
    </source>
</evidence>
<dbReference type="Pfam" id="PF12780">
    <property type="entry name" value="AAA_8"/>
    <property type="match status" value="1"/>
</dbReference>
<feature type="non-terminal residue" evidence="15">
    <location>
        <position position="788"/>
    </location>
</feature>
<dbReference type="GO" id="GO:0005874">
    <property type="term" value="C:microtubule"/>
    <property type="evidence" value="ECO:0007669"/>
    <property type="project" value="UniProtKB-KW"/>
</dbReference>
<dbReference type="InterPro" id="IPR024317">
    <property type="entry name" value="Dynein_heavy_chain_D4_dom"/>
</dbReference>